<evidence type="ECO:0000256" key="3">
    <source>
        <dbReference type="ARBA" id="ARBA00022525"/>
    </source>
</evidence>
<evidence type="ECO:0000256" key="5">
    <source>
        <dbReference type="RuleBase" id="RU367124"/>
    </source>
</evidence>
<comment type="similarity">
    <text evidence="2 5">Belongs to the RxLR effector family.</text>
</comment>
<dbReference type="Pfam" id="PF16810">
    <property type="entry name" value="RXLR"/>
    <property type="match status" value="1"/>
</dbReference>
<proteinExistence type="inferred from homology"/>
<sequence>MTITPHLQMRLCYVLFVVAAAVLVPSEVATTANNAQVVQMASTQGSPTSNAPQKNGIQHRFLRGEKNTIDQAEERTLSNLATLDDLMKIDDLLSVKSTKKIDKALIDKGNHIFNKMLNNPKFREDIFSKHITDADLTKFNAIWNLWRTAKGIKFDTEEVVKAVRNRPSTI</sequence>
<comment type="subcellular location">
    <subcellularLocation>
        <location evidence="1 5">Secreted</location>
    </subcellularLocation>
</comment>
<keyword evidence="3 5" id="KW-0964">Secreted</keyword>
<evidence type="ECO:0000256" key="2">
    <source>
        <dbReference type="ARBA" id="ARBA00010400"/>
    </source>
</evidence>
<evidence type="ECO:0000256" key="1">
    <source>
        <dbReference type="ARBA" id="ARBA00004613"/>
    </source>
</evidence>
<gene>
    <name evidence="6" type="ORF">PHPALM_29499</name>
</gene>
<comment type="function">
    <text evidence="5">Effector that suppresses plant defense responses during pathogen infection.</text>
</comment>
<dbReference type="InterPro" id="IPR031825">
    <property type="entry name" value="RXLR"/>
</dbReference>
<dbReference type="AlphaFoldDB" id="A0A2P4X7G0"/>
<dbReference type="GO" id="GO:0005576">
    <property type="term" value="C:extracellular region"/>
    <property type="evidence" value="ECO:0007669"/>
    <property type="project" value="UniProtKB-SubCell"/>
</dbReference>
<keyword evidence="7" id="KW-1185">Reference proteome</keyword>
<comment type="domain">
    <text evidence="5">The RxLR-dEER motif acts to carry the protein into the host cell cytoplasm through binding to cell surface phosphatidylinositol-3-phosphate.</text>
</comment>
<feature type="signal peptide" evidence="5">
    <location>
        <begin position="1"/>
        <end position="21"/>
    </location>
</feature>
<evidence type="ECO:0000313" key="7">
    <source>
        <dbReference type="Proteomes" id="UP000237271"/>
    </source>
</evidence>
<comment type="caution">
    <text evidence="6">The sequence shown here is derived from an EMBL/GenBank/DDBJ whole genome shotgun (WGS) entry which is preliminary data.</text>
</comment>
<reference evidence="6 7" key="1">
    <citation type="journal article" date="2017" name="Genome Biol. Evol.">
        <title>Phytophthora megakarya and P. palmivora, closely related causal agents of cacao black pod rot, underwent increases in genome sizes and gene numbers by different mechanisms.</title>
        <authorList>
            <person name="Ali S.S."/>
            <person name="Shao J."/>
            <person name="Lary D.J."/>
            <person name="Kronmiller B."/>
            <person name="Shen D."/>
            <person name="Strem M.D."/>
            <person name="Amoako-Attah I."/>
            <person name="Akrofi A.Y."/>
            <person name="Begoude B.A."/>
            <person name="Ten Hoopen G.M."/>
            <person name="Coulibaly K."/>
            <person name="Kebe B.I."/>
            <person name="Melnick R.L."/>
            <person name="Guiltinan M.J."/>
            <person name="Tyler B.M."/>
            <person name="Meinhardt L.W."/>
            <person name="Bailey B.A."/>
        </authorList>
    </citation>
    <scope>NUCLEOTIDE SEQUENCE [LARGE SCALE GENOMIC DNA]</scope>
    <source>
        <strain evidence="7">sbr112.9</strain>
    </source>
</reference>
<evidence type="ECO:0000256" key="4">
    <source>
        <dbReference type="ARBA" id="ARBA00022729"/>
    </source>
</evidence>
<protein>
    <recommendedName>
        <fullName evidence="5">RxLR effector protein</fullName>
    </recommendedName>
</protein>
<dbReference type="Proteomes" id="UP000237271">
    <property type="component" value="Unassembled WGS sequence"/>
</dbReference>
<dbReference type="EMBL" id="NCKW01015969">
    <property type="protein sequence ID" value="POM61475.1"/>
    <property type="molecule type" value="Genomic_DNA"/>
</dbReference>
<accession>A0A2P4X7G0</accession>
<feature type="chain" id="PRO_5028523686" description="RxLR effector protein" evidence="5">
    <location>
        <begin position="22"/>
        <end position="170"/>
    </location>
</feature>
<evidence type="ECO:0000313" key="6">
    <source>
        <dbReference type="EMBL" id="POM61475.1"/>
    </source>
</evidence>
<keyword evidence="4 5" id="KW-0732">Signal</keyword>
<organism evidence="6 7">
    <name type="scientific">Phytophthora palmivora</name>
    <dbReference type="NCBI Taxonomy" id="4796"/>
    <lineage>
        <taxon>Eukaryota</taxon>
        <taxon>Sar</taxon>
        <taxon>Stramenopiles</taxon>
        <taxon>Oomycota</taxon>
        <taxon>Peronosporomycetes</taxon>
        <taxon>Peronosporales</taxon>
        <taxon>Peronosporaceae</taxon>
        <taxon>Phytophthora</taxon>
    </lineage>
</organism>
<dbReference type="OrthoDB" id="116261at2759"/>
<name>A0A2P4X7G0_9STRA</name>